<protein>
    <submittedName>
        <fullName evidence="4">RING domain protein</fullName>
    </submittedName>
</protein>
<feature type="domain" description="SWIM-type" evidence="3">
    <location>
        <begin position="40"/>
        <end position="73"/>
    </location>
</feature>
<keyword evidence="1" id="KW-0479">Metal-binding</keyword>
<dbReference type="InterPro" id="IPR039903">
    <property type="entry name" value="Zswim2"/>
</dbReference>
<dbReference type="EMBL" id="KY684104">
    <property type="protein sequence ID" value="ARF10618.1"/>
    <property type="molecule type" value="Genomic_DNA"/>
</dbReference>
<dbReference type="InterPro" id="IPR007527">
    <property type="entry name" value="Znf_SWIM"/>
</dbReference>
<keyword evidence="1" id="KW-0863">Zinc-finger</keyword>
<dbReference type="PANTHER" id="PTHR21540:SF0">
    <property type="entry name" value="PHD FAMILY PROTEIN"/>
    <property type="match status" value="1"/>
</dbReference>
<evidence type="ECO:0000313" key="4">
    <source>
        <dbReference type="EMBL" id="ARF10618.1"/>
    </source>
</evidence>
<dbReference type="Gene3D" id="3.30.40.10">
    <property type="entry name" value="Zinc/RING finger domain, C3HC4 (zinc finger)"/>
    <property type="match status" value="1"/>
</dbReference>
<gene>
    <name evidence="4" type="ORF">Hokovirus_2_145</name>
</gene>
<dbReference type="GO" id="GO:0008270">
    <property type="term" value="F:zinc ion binding"/>
    <property type="evidence" value="ECO:0007669"/>
    <property type="project" value="UniProtKB-KW"/>
</dbReference>
<evidence type="ECO:0000259" key="2">
    <source>
        <dbReference type="PROSITE" id="PS50089"/>
    </source>
</evidence>
<dbReference type="InterPro" id="IPR001841">
    <property type="entry name" value="Znf_RING"/>
</dbReference>
<proteinExistence type="predicted"/>
<dbReference type="GO" id="GO:0061630">
    <property type="term" value="F:ubiquitin protein ligase activity"/>
    <property type="evidence" value="ECO:0007669"/>
    <property type="project" value="InterPro"/>
</dbReference>
<organism evidence="4">
    <name type="scientific">Hokovirus HKV1</name>
    <dbReference type="NCBI Taxonomy" id="1977638"/>
    <lineage>
        <taxon>Viruses</taxon>
        <taxon>Varidnaviria</taxon>
        <taxon>Bamfordvirae</taxon>
        <taxon>Nucleocytoviricota</taxon>
        <taxon>Megaviricetes</taxon>
        <taxon>Imitervirales</taxon>
        <taxon>Mimiviridae</taxon>
        <taxon>Klosneuvirinae</taxon>
        <taxon>Hokovirus</taxon>
    </lineage>
</organism>
<dbReference type="PROSITE" id="PS50089">
    <property type="entry name" value="ZF_RING_2"/>
    <property type="match status" value="1"/>
</dbReference>
<name>A0A1V0SG67_9VIRU</name>
<keyword evidence="1" id="KW-0862">Zinc</keyword>
<dbReference type="InterPro" id="IPR013083">
    <property type="entry name" value="Znf_RING/FYVE/PHD"/>
</dbReference>
<dbReference type="PANTHER" id="PTHR21540">
    <property type="entry name" value="RING FINGER AND SWIM DOMAIN-CONTAINING PROTEIN 2"/>
    <property type="match status" value="1"/>
</dbReference>
<reference evidence="4" key="1">
    <citation type="journal article" date="2017" name="Science">
        <title>Giant viruses with an expanded complement of translation system components.</title>
        <authorList>
            <person name="Schulz F."/>
            <person name="Yutin N."/>
            <person name="Ivanova N.N."/>
            <person name="Ortega D.R."/>
            <person name="Lee T.K."/>
            <person name="Vierheilig J."/>
            <person name="Daims H."/>
            <person name="Horn M."/>
            <person name="Wagner M."/>
            <person name="Jensen G.J."/>
            <person name="Kyrpides N.C."/>
            <person name="Koonin E.V."/>
            <person name="Woyke T."/>
        </authorList>
    </citation>
    <scope>NUCLEOTIDE SEQUENCE</scope>
    <source>
        <strain evidence="4">HKV1</strain>
    </source>
</reference>
<sequence length="185" mass="21582">MTTRKQRGLTQNLYLINFDAQNNNNQEKKFSVLGSTGNIYTVNIKSTPTCTCPDYTTRHNRCKHIYFILLRVMLINPNNVENKKYTDNELTKMFSDMQQIANFLYVPEALQKEYNINGILNASQNITVPMRMDEELCPICLDEINNGEELDYCKYACGNPVHKQCFNMWIKNNKNPTCVLCRSKW</sequence>
<feature type="domain" description="RING-type" evidence="2">
    <location>
        <begin position="137"/>
        <end position="182"/>
    </location>
</feature>
<evidence type="ECO:0000259" key="3">
    <source>
        <dbReference type="PROSITE" id="PS50966"/>
    </source>
</evidence>
<dbReference type="PROSITE" id="PS50966">
    <property type="entry name" value="ZF_SWIM"/>
    <property type="match status" value="1"/>
</dbReference>
<dbReference type="Pfam" id="PF04434">
    <property type="entry name" value="SWIM"/>
    <property type="match status" value="1"/>
</dbReference>
<dbReference type="Pfam" id="PF13639">
    <property type="entry name" value="zf-RING_2"/>
    <property type="match status" value="1"/>
</dbReference>
<accession>A0A1V0SG67</accession>
<dbReference type="SUPFAM" id="SSF57850">
    <property type="entry name" value="RING/U-box"/>
    <property type="match status" value="1"/>
</dbReference>
<evidence type="ECO:0000256" key="1">
    <source>
        <dbReference type="PROSITE-ProRule" id="PRU00175"/>
    </source>
</evidence>